<gene>
    <name evidence="4" type="ORF">ACFOZ9_13100</name>
</gene>
<dbReference type="GO" id="GO:0005524">
    <property type="term" value="F:ATP binding"/>
    <property type="evidence" value="ECO:0007669"/>
    <property type="project" value="UniProtKB-KW"/>
</dbReference>
<organism evidence="4 5">
    <name type="scientific">Deinococcus navajonensis</name>
    <dbReference type="NCBI Taxonomy" id="309884"/>
    <lineage>
        <taxon>Bacteria</taxon>
        <taxon>Thermotogati</taxon>
        <taxon>Deinococcota</taxon>
        <taxon>Deinococci</taxon>
        <taxon>Deinococcales</taxon>
        <taxon>Deinococcaceae</taxon>
        <taxon>Deinococcus</taxon>
    </lineage>
</organism>
<dbReference type="PANTHER" id="PTHR16305:SF28">
    <property type="entry name" value="GUANYLATE CYCLASE DOMAIN-CONTAINING PROTEIN"/>
    <property type="match status" value="1"/>
</dbReference>
<evidence type="ECO:0000313" key="4">
    <source>
        <dbReference type="EMBL" id="MFC4427147.1"/>
    </source>
</evidence>
<dbReference type="EMBL" id="JBHSEH010000017">
    <property type="protein sequence ID" value="MFC4427147.1"/>
    <property type="molecule type" value="Genomic_DNA"/>
</dbReference>
<keyword evidence="2 4" id="KW-0067">ATP-binding</keyword>
<dbReference type="SUPFAM" id="SSF52540">
    <property type="entry name" value="P-loop containing nucleoside triphosphate hydrolases"/>
    <property type="match status" value="1"/>
</dbReference>
<dbReference type="Gene3D" id="1.25.40.10">
    <property type="entry name" value="Tetratricopeptide repeat domain"/>
    <property type="match status" value="3"/>
</dbReference>
<dbReference type="SMART" id="SM00028">
    <property type="entry name" value="TPR"/>
    <property type="match status" value="6"/>
</dbReference>
<dbReference type="InterPro" id="IPR027417">
    <property type="entry name" value="P-loop_NTPase"/>
</dbReference>
<protein>
    <submittedName>
        <fullName evidence="4">ATP-binding protein</fullName>
    </submittedName>
</protein>
<evidence type="ECO:0000256" key="2">
    <source>
        <dbReference type="ARBA" id="ARBA00022840"/>
    </source>
</evidence>
<dbReference type="Pfam" id="PF13424">
    <property type="entry name" value="TPR_12"/>
    <property type="match status" value="1"/>
</dbReference>
<keyword evidence="5" id="KW-1185">Reference proteome</keyword>
<dbReference type="InterPro" id="IPR036388">
    <property type="entry name" value="WH-like_DNA-bd_sf"/>
</dbReference>
<dbReference type="SUPFAM" id="SSF48452">
    <property type="entry name" value="TPR-like"/>
    <property type="match status" value="2"/>
</dbReference>
<feature type="domain" description="Bacterial transcriptional activator" evidence="3">
    <location>
        <begin position="96"/>
        <end position="228"/>
    </location>
</feature>
<comment type="caution">
    <text evidence="4">The sequence shown here is derived from an EMBL/GenBank/DDBJ whole genome shotgun (WGS) entry which is preliminary data.</text>
</comment>
<dbReference type="InterPro" id="IPR005158">
    <property type="entry name" value="BTAD"/>
</dbReference>
<evidence type="ECO:0000256" key="1">
    <source>
        <dbReference type="ARBA" id="ARBA00022741"/>
    </source>
</evidence>
<evidence type="ECO:0000259" key="3">
    <source>
        <dbReference type="SMART" id="SM01043"/>
    </source>
</evidence>
<keyword evidence="1" id="KW-0547">Nucleotide-binding</keyword>
<dbReference type="Pfam" id="PF03704">
    <property type="entry name" value="BTAD"/>
    <property type="match status" value="1"/>
</dbReference>
<dbReference type="Gene3D" id="1.10.10.10">
    <property type="entry name" value="Winged helix-like DNA-binding domain superfamily/Winged helix DNA-binding domain"/>
    <property type="match status" value="1"/>
</dbReference>
<proteinExistence type="predicted"/>
<name>A0ABV8XR60_9DEIO</name>
<dbReference type="SMART" id="SM01043">
    <property type="entry name" value="BTAD"/>
    <property type="match status" value="1"/>
</dbReference>
<accession>A0ABV8XR60</accession>
<dbReference type="PANTHER" id="PTHR16305">
    <property type="entry name" value="TESTICULAR SOLUBLE ADENYLYL CYCLASE"/>
    <property type="match status" value="1"/>
</dbReference>
<evidence type="ECO:0000313" key="5">
    <source>
        <dbReference type="Proteomes" id="UP001595998"/>
    </source>
</evidence>
<reference evidence="5" key="1">
    <citation type="journal article" date="2019" name="Int. J. Syst. Evol. Microbiol.">
        <title>The Global Catalogue of Microorganisms (GCM) 10K type strain sequencing project: providing services to taxonomists for standard genome sequencing and annotation.</title>
        <authorList>
            <consortium name="The Broad Institute Genomics Platform"/>
            <consortium name="The Broad Institute Genome Sequencing Center for Infectious Disease"/>
            <person name="Wu L."/>
            <person name="Ma J."/>
        </authorList>
    </citation>
    <scope>NUCLEOTIDE SEQUENCE [LARGE SCALE GENOMIC DNA]</scope>
    <source>
        <strain evidence="5">CCUG 56029</strain>
    </source>
</reference>
<dbReference type="InterPro" id="IPR011990">
    <property type="entry name" value="TPR-like_helical_dom_sf"/>
</dbReference>
<sequence>MSHTPRWRLFLLGEPRLTASDGRELRVEGKSLAVLAYLALEGSAPRSRLAGLLWPERTETAARNNLVQLLRRMRSAYGDELVVGQDSLGLSPQVQVDVEGLLSGRLPVGELPAAPLLEGVAFGEQLDLADWLIVQRERLDARRARETARAAARAEEAGDLPGATRLARRALALDPQSEESHRRLMRVLYLSGEGEEALDVYRQLQDRLRQDLRTEPMPDTRELAALIERGGAPTPVRAAPPVLPAPVQAPVLIGREAEFARMNTAWDQGKFIIVAGAPGMGKSRLVAEFAASKGQVLWVGARPGDALVPYTTTIRSLRQALSRSGVELPPDLRRAVSFLLPELAPPGEAPAATTDAGLHGALQLAFGLCLPGVEVCVFDDMQFADDASVEVGFDFIDAAFPMGQPGGLPHFIAVHREHELPASTGKIFQRLVDAGQADWFSLSPLTGPATCTLLGSLGVPEEEAKGLARASGGHPLFVLEGVKALASGSAFGGAGGVPPRLSQLIGDRLARLPKMALHAARASAVLGRDFTPELVATMLSAPLLEVVGAWDELEAAEILSHDRFHHDLVAEAVLEGIPASVRRLLHRAAARTLAGEGAPPARVAWHWRQGEQDLEAAPWLLRAGEAAQASLRLREAAGYFEEAARIFEAQEDDRAFGAWRTRADVLSLGDHLEARQDSVNDLLERAVTPVQTAQAWLLQAGLFSARNEGARAEGAVRRGLDALAQAENEEPELRAALLGDLGTALWAQGRLADAERALRDAVTALDGPGPSSGLATTLSNLAVVLDHQDRHREARELHLRAAQMLGELGDRGHLAVILRNLSVCLSELGDVRGGLDALQRSVALHDEGTHDASATSHVLLGIAHTDLGEYAAAARHYEHVLTDELDPTGWLHDYARACLGEVLVFMGDHARAQTLLSQAGAATLPGTFAVRTHLALARLAVERGEDPQAELVRAQAILGESPRPLALGRVRLVQALSSDAAAACAAAREALEIARRHELGGLELSAQARLAGALLRAGDPQGAAESAAVAAHLLTTLEPADVSRGEVLLTLFEAQTAAADPAAGETLVQAQAWLTRTTAAHIPPALQGSFLAHNRVARRIGQATEGPATSEMRLN</sequence>
<dbReference type="InterPro" id="IPR019734">
    <property type="entry name" value="TPR_rpt"/>
</dbReference>
<dbReference type="RefSeq" id="WP_380040344.1">
    <property type="nucleotide sequence ID" value="NZ_JBHSEH010000017.1"/>
</dbReference>
<dbReference type="Proteomes" id="UP001595998">
    <property type="component" value="Unassembled WGS sequence"/>
</dbReference>